<dbReference type="Proteomes" id="UP001044222">
    <property type="component" value="Chromosome 11"/>
</dbReference>
<feature type="region of interest" description="Disordered" evidence="1">
    <location>
        <begin position="183"/>
        <end position="205"/>
    </location>
</feature>
<name>A0A9D3M371_ANGAN</name>
<reference evidence="3" key="1">
    <citation type="submission" date="2021-01" db="EMBL/GenBank/DDBJ databases">
        <title>A chromosome-scale assembly of European eel, Anguilla anguilla.</title>
        <authorList>
            <person name="Henkel C."/>
            <person name="Jong-Raadsen S.A."/>
            <person name="Dufour S."/>
            <person name="Weltzien F.-A."/>
            <person name="Palstra A.P."/>
            <person name="Pelster B."/>
            <person name="Spaink H.P."/>
            <person name="Van Den Thillart G.E."/>
            <person name="Jansen H."/>
            <person name="Zahm M."/>
            <person name="Klopp C."/>
            <person name="Cedric C."/>
            <person name="Louis A."/>
            <person name="Berthelot C."/>
            <person name="Parey E."/>
            <person name="Roest Crollius H."/>
            <person name="Montfort J."/>
            <person name="Robinson-Rechavi M."/>
            <person name="Bucao C."/>
            <person name="Bouchez O."/>
            <person name="Gislard M."/>
            <person name="Lluch J."/>
            <person name="Milhes M."/>
            <person name="Lampietro C."/>
            <person name="Lopez Roques C."/>
            <person name="Donnadieu C."/>
            <person name="Braasch I."/>
            <person name="Desvignes T."/>
            <person name="Postlethwait J."/>
            <person name="Bobe J."/>
            <person name="Guiguen Y."/>
            <person name="Dirks R."/>
        </authorList>
    </citation>
    <scope>NUCLEOTIDE SEQUENCE</scope>
    <source>
        <strain evidence="3">Tag_6206</strain>
        <tissue evidence="3">Liver</tissue>
    </source>
</reference>
<protein>
    <submittedName>
        <fullName evidence="3">Uncharacterized protein</fullName>
    </submittedName>
</protein>
<keyword evidence="2" id="KW-0732">Signal</keyword>
<evidence type="ECO:0000256" key="1">
    <source>
        <dbReference type="SAM" id="MobiDB-lite"/>
    </source>
</evidence>
<accession>A0A9D3M371</accession>
<feature type="region of interest" description="Disordered" evidence="1">
    <location>
        <begin position="35"/>
        <end position="80"/>
    </location>
</feature>
<feature type="signal peptide" evidence="2">
    <location>
        <begin position="1"/>
        <end position="18"/>
    </location>
</feature>
<evidence type="ECO:0000256" key="2">
    <source>
        <dbReference type="SAM" id="SignalP"/>
    </source>
</evidence>
<comment type="caution">
    <text evidence="3">The sequence shown here is derived from an EMBL/GenBank/DDBJ whole genome shotgun (WGS) entry which is preliminary data.</text>
</comment>
<gene>
    <name evidence="3" type="ORF">ANANG_G00210740</name>
</gene>
<sequence>MALRHVLWTLLLCNVLTCSICGVQKVSSYGAVQYQSAVGRPEPPSRPRPRSHARATAFQPGTAVKGGGAPYSPLSQENQQSRVLHDQREDVQRHAVAARGEAAPVIREQVKLIPVFHGRPDPNAARSQVIQFGSAQTGSASRVVDQLLSGYSPAGGGGGTLGGVDSHVPAQRRPGHSRLTIFGSRQSTGTSYGSHYNSASTGPSHVTSEMVVRRDQDLPARYLATGHFTPGGDTLHKPTSPPYVNANAAEGSFFSGQRIPHEPAQILNAANLGTRYSGTSHYGENVNAAHLGNQPLLKTGFGLLWNSPLRVGVARRATGRTPLSTATAGLQALAHMQATPGYLVLPLPNTAPPPDPSTFSLPQVEVPGGTIDVQGWDATLQATSKSCPYSGEDKAAGEHGQLLWNVSEAD</sequence>
<feature type="chain" id="PRO_5038899079" evidence="2">
    <location>
        <begin position="19"/>
        <end position="410"/>
    </location>
</feature>
<evidence type="ECO:0000313" key="4">
    <source>
        <dbReference type="Proteomes" id="UP001044222"/>
    </source>
</evidence>
<organism evidence="3 4">
    <name type="scientific">Anguilla anguilla</name>
    <name type="common">European freshwater eel</name>
    <name type="synonym">Muraena anguilla</name>
    <dbReference type="NCBI Taxonomy" id="7936"/>
    <lineage>
        <taxon>Eukaryota</taxon>
        <taxon>Metazoa</taxon>
        <taxon>Chordata</taxon>
        <taxon>Craniata</taxon>
        <taxon>Vertebrata</taxon>
        <taxon>Euteleostomi</taxon>
        <taxon>Actinopterygii</taxon>
        <taxon>Neopterygii</taxon>
        <taxon>Teleostei</taxon>
        <taxon>Anguilliformes</taxon>
        <taxon>Anguillidae</taxon>
        <taxon>Anguilla</taxon>
    </lineage>
</organism>
<proteinExistence type="predicted"/>
<keyword evidence="4" id="KW-1185">Reference proteome</keyword>
<dbReference type="AlphaFoldDB" id="A0A9D3M371"/>
<evidence type="ECO:0000313" key="3">
    <source>
        <dbReference type="EMBL" id="KAG5839950.1"/>
    </source>
</evidence>
<dbReference type="EMBL" id="JAFIRN010000011">
    <property type="protein sequence ID" value="KAG5839950.1"/>
    <property type="molecule type" value="Genomic_DNA"/>
</dbReference>